<accession>A0A7C9RUV7</accession>
<dbReference type="Proteomes" id="UP000481360">
    <property type="component" value="Unassembled WGS sequence"/>
</dbReference>
<dbReference type="SUPFAM" id="SSF46894">
    <property type="entry name" value="C-terminal effector domain of the bipartite response regulators"/>
    <property type="match status" value="1"/>
</dbReference>
<name>A0A7C9RUV7_9PSEU</name>
<dbReference type="CDD" id="cd06170">
    <property type="entry name" value="LuxR_C_like"/>
    <property type="match status" value="1"/>
</dbReference>
<keyword evidence="1" id="KW-0805">Transcription regulation</keyword>
<dbReference type="InterPro" id="IPR000792">
    <property type="entry name" value="Tscrpt_reg_LuxR_C"/>
</dbReference>
<dbReference type="GO" id="GO:0003677">
    <property type="term" value="F:DNA binding"/>
    <property type="evidence" value="ECO:0007669"/>
    <property type="project" value="UniProtKB-KW"/>
</dbReference>
<dbReference type="InterPro" id="IPR029016">
    <property type="entry name" value="GAF-like_dom_sf"/>
</dbReference>
<evidence type="ECO:0000313" key="7">
    <source>
        <dbReference type="Proteomes" id="UP000481360"/>
    </source>
</evidence>
<dbReference type="EMBL" id="JAAMPJ010000007">
    <property type="protein sequence ID" value="NGY62443.1"/>
    <property type="molecule type" value="Genomic_DNA"/>
</dbReference>
<proteinExistence type="predicted"/>
<dbReference type="AlphaFoldDB" id="A0A7C9RUV7"/>
<keyword evidence="2" id="KW-0238">DNA-binding</keyword>
<sequence>MAGQPRYPRTGVAPAGPGGFAADTAPTNAGGHVSAVLRPADGELYRRALRGIRDRTGVHLAFAGQVRDQRLVLCEFLGARTTGLRDLHVEPGKGVGGTVLQRLRPYGVSDYRAARSITHDYDDLVLGEGIHATVAVPIATHGQVRGVLYGAVRSDLPLGTRTVDALVAIANDVAHELRVRDEVDQRLHLLGPTVVESLTAEREQLRELHAELRGIAADVPPGPLHDRLRRACDRINALGGPAPRPAPSTALSPREIDVLSQIALGCSNAEAAVRLAVKPETVKAYLRSAMSKLAVHNRYQAVLAARKLGLLP</sequence>
<organism evidence="6 7">
    <name type="scientific">Lentzea alba</name>
    <dbReference type="NCBI Taxonomy" id="2714351"/>
    <lineage>
        <taxon>Bacteria</taxon>
        <taxon>Bacillati</taxon>
        <taxon>Actinomycetota</taxon>
        <taxon>Actinomycetes</taxon>
        <taxon>Pseudonocardiales</taxon>
        <taxon>Pseudonocardiaceae</taxon>
        <taxon>Lentzea</taxon>
    </lineage>
</organism>
<dbReference type="Gene3D" id="3.30.450.40">
    <property type="match status" value="1"/>
</dbReference>
<evidence type="ECO:0000313" key="6">
    <source>
        <dbReference type="EMBL" id="NGY62443.1"/>
    </source>
</evidence>
<evidence type="ECO:0000256" key="1">
    <source>
        <dbReference type="ARBA" id="ARBA00023015"/>
    </source>
</evidence>
<feature type="region of interest" description="Disordered" evidence="4">
    <location>
        <begin position="1"/>
        <end position="25"/>
    </location>
</feature>
<evidence type="ECO:0000256" key="4">
    <source>
        <dbReference type="SAM" id="MobiDB-lite"/>
    </source>
</evidence>
<dbReference type="Pfam" id="PF01590">
    <property type="entry name" value="GAF"/>
    <property type="match status" value="1"/>
</dbReference>
<feature type="compositionally biased region" description="Low complexity" evidence="4">
    <location>
        <begin position="10"/>
        <end position="25"/>
    </location>
</feature>
<reference evidence="6 7" key="1">
    <citation type="submission" date="2020-03" db="EMBL/GenBank/DDBJ databases">
        <title>Isolation and identification of active actinomycetes.</title>
        <authorList>
            <person name="Sun X."/>
        </authorList>
    </citation>
    <scope>NUCLEOTIDE SEQUENCE [LARGE SCALE GENOMIC DNA]</scope>
    <source>
        <strain evidence="6 7">NEAU-D13</strain>
    </source>
</reference>
<protein>
    <submittedName>
        <fullName evidence="6">GAF domain-containing protein</fullName>
    </submittedName>
</protein>
<dbReference type="PANTHER" id="PTHR44688:SF16">
    <property type="entry name" value="DNA-BINDING TRANSCRIPTIONAL ACTIVATOR DEVR_DOSR"/>
    <property type="match status" value="1"/>
</dbReference>
<dbReference type="PANTHER" id="PTHR44688">
    <property type="entry name" value="DNA-BINDING TRANSCRIPTIONAL ACTIVATOR DEVR_DOSR"/>
    <property type="match status" value="1"/>
</dbReference>
<dbReference type="InterPro" id="IPR016032">
    <property type="entry name" value="Sig_transdc_resp-reg_C-effctor"/>
</dbReference>
<dbReference type="PROSITE" id="PS50043">
    <property type="entry name" value="HTH_LUXR_2"/>
    <property type="match status" value="1"/>
</dbReference>
<dbReference type="InterPro" id="IPR003018">
    <property type="entry name" value="GAF"/>
</dbReference>
<dbReference type="GO" id="GO:0006355">
    <property type="term" value="P:regulation of DNA-templated transcription"/>
    <property type="evidence" value="ECO:0007669"/>
    <property type="project" value="InterPro"/>
</dbReference>
<dbReference type="InterPro" id="IPR036388">
    <property type="entry name" value="WH-like_DNA-bd_sf"/>
</dbReference>
<dbReference type="PRINTS" id="PR00038">
    <property type="entry name" value="HTHLUXR"/>
</dbReference>
<dbReference type="Gene3D" id="1.10.10.10">
    <property type="entry name" value="Winged helix-like DNA-binding domain superfamily/Winged helix DNA-binding domain"/>
    <property type="match status" value="1"/>
</dbReference>
<evidence type="ECO:0000256" key="3">
    <source>
        <dbReference type="ARBA" id="ARBA00023163"/>
    </source>
</evidence>
<keyword evidence="7" id="KW-1185">Reference proteome</keyword>
<keyword evidence="3" id="KW-0804">Transcription</keyword>
<comment type="caution">
    <text evidence="6">The sequence shown here is derived from an EMBL/GenBank/DDBJ whole genome shotgun (WGS) entry which is preliminary data.</text>
</comment>
<evidence type="ECO:0000259" key="5">
    <source>
        <dbReference type="PROSITE" id="PS50043"/>
    </source>
</evidence>
<evidence type="ECO:0000256" key="2">
    <source>
        <dbReference type="ARBA" id="ARBA00023125"/>
    </source>
</evidence>
<gene>
    <name evidence="6" type="ORF">G7043_26310</name>
</gene>
<feature type="domain" description="HTH luxR-type" evidence="5">
    <location>
        <begin position="244"/>
        <end position="309"/>
    </location>
</feature>
<dbReference type="SUPFAM" id="SSF55781">
    <property type="entry name" value="GAF domain-like"/>
    <property type="match status" value="1"/>
</dbReference>
<dbReference type="SMART" id="SM00421">
    <property type="entry name" value="HTH_LUXR"/>
    <property type="match status" value="1"/>
</dbReference>
<dbReference type="Pfam" id="PF00196">
    <property type="entry name" value="GerE"/>
    <property type="match status" value="1"/>
</dbReference>